<dbReference type="EMBL" id="WOXT01000004">
    <property type="protein sequence ID" value="MUV15199.1"/>
    <property type="molecule type" value="Genomic_DNA"/>
</dbReference>
<evidence type="ECO:0000313" key="1">
    <source>
        <dbReference type="EMBL" id="MUV15199.1"/>
    </source>
</evidence>
<evidence type="ECO:0008006" key="3">
    <source>
        <dbReference type="Google" id="ProtNLM"/>
    </source>
</evidence>
<proteinExistence type="predicted"/>
<dbReference type="AlphaFoldDB" id="A0A7C9LK52"/>
<evidence type="ECO:0000313" key="2">
    <source>
        <dbReference type="Proteomes" id="UP000479692"/>
    </source>
</evidence>
<protein>
    <recommendedName>
        <fullName evidence="3">7-cyano-7-deazaguanine synthase</fullName>
    </recommendedName>
</protein>
<dbReference type="InterPro" id="IPR014729">
    <property type="entry name" value="Rossmann-like_a/b/a_fold"/>
</dbReference>
<gene>
    <name evidence="1" type="ORF">GN331_13415</name>
</gene>
<accession>A0A7C9LK52</accession>
<organism evidence="1 2">
    <name type="scientific">Noviluteimonas gilva</name>
    <dbReference type="NCBI Taxonomy" id="2682097"/>
    <lineage>
        <taxon>Bacteria</taxon>
        <taxon>Pseudomonadati</taxon>
        <taxon>Pseudomonadota</taxon>
        <taxon>Gammaproteobacteria</taxon>
        <taxon>Lysobacterales</taxon>
        <taxon>Lysobacteraceae</taxon>
        <taxon>Noviluteimonas</taxon>
    </lineage>
</organism>
<sequence>MSGQPVEIFWTGGWDSTFRVLTVLLEHRLPVAPIYLLDRTRASTQIEIETMDRIREALAQAYPETRTTLLPTTMSEVADIRPDAEIEAAGARLATLGIGSQYPWLARYCKQHGKHEVEIGAERAVHVHGAGVVLFDNLSQPIPSPHGYMTRRIPPDAPNHDAWLIFGAFSFALIDTTRATMVETSRRNGWEPLMGLTWFCHRPGGDQRPCGLCNPCINAIDEGFGWRIPRTRRVLSAIYKRTLWPLRKSARKFVLRRRMATRGS</sequence>
<comment type="caution">
    <text evidence="1">The sequence shown here is derived from an EMBL/GenBank/DDBJ whole genome shotgun (WGS) entry which is preliminary data.</text>
</comment>
<name>A0A7C9LK52_9GAMM</name>
<dbReference type="Gene3D" id="3.40.50.620">
    <property type="entry name" value="HUPs"/>
    <property type="match status" value="1"/>
</dbReference>
<dbReference type="Proteomes" id="UP000479692">
    <property type="component" value="Unassembled WGS sequence"/>
</dbReference>
<reference evidence="1 2" key="1">
    <citation type="submission" date="2019-12" db="EMBL/GenBank/DDBJ databases">
        <authorList>
            <person name="Xu J."/>
        </authorList>
    </citation>
    <scope>NUCLEOTIDE SEQUENCE [LARGE SCALE GENOMIC DNA]</scope>
    <source>
        <strain evidence="1 2">HX-5-24</strain>
    </source>
</reference>
<dbReference type="RefSeq" id="WP_156642745.1">
    <property type="nucleotide sequence ID" value="NZ_WOXT01000004.1"/>
</dbReference>
<keyword evidence="2" id="KW-1185">Reference proteome</keyword>